<sequence length="113" mass="13251">MRKRSLSVAYERPTKVEQISKKFEGVPSEPDTESEEENEELDNVETASDWTLADYKKLVEQLRSVLPRKDNRKHSSVLKKIDWDRVAFDEHTSEEVKAVANELINKIRKHRTL</sequence>
<dbReference type="InterPro" id="IPR051762">
    <property type="entry name" value="UBF1"/>
</dbReference>
<proteinExistence type="predicted"/>
<evidence type="ECO:0000256" key="2">
    <source>
        <dbReference type="ARBA" id="ARBA00023125"/>
    </source>
</evidence>
<dbReference type="GO" id="GO:0005634">
    <property type="term" value="C:nucleus"/>
    <property type="evidence" value="ECO:0007669"/>
    <property type="project" value="UniProtKB-SubCell"/>
</dbReference>
<evidence type="ECO:0000256" key="3">
    <source>
        <dbReference type="ARBA" id="ARBA00023242"/>
    </source>
</evidence>
<dbReference type="AlphaFoldDB" id="A0A182T7H2"/>
<dbReference type="Proteomes" id="UP000075901">
    <property type="component" value="Unassembled WGS sequence"/>
</dbReference>
<dbReference type="EnsemblMetazoa" id="AMAM021190-RA">
    <property type="protein sequence ID" value="AMAM021190-PA"/>
    <property type="gene ID" value="AMAM021190"/>
</dbReference>
<accession>A0A182T7H2</accession>
<dbReference type="PANTHER" id="PTHR46318:SF3">
    <property type="entry name" value="UPSTREAM BINDING TRANSCRIPTION FACTOR"/>
    <property type="match status" value="1"/>
</dbReference>
<comment type="subcellular location">
    <subcellularLocation>
        <location evidence="1">Nucleus</location>
    </subcellularLocation>
</comment>
<feature type="compositionally biased region" description="Acidic residues" evidence="4">
    <location>
        <begin position="30"/>
        <end position="43"/>
    </location>
</feature>
<dbReference type="GO" id="GO:0003677">
    <property type="term" value="F:DNA binding"/>
    <property type="evidence" value="ECO:0007669"/>
    <property type="project" value="UniProtKB-KW"/>
</dbReference>
<dbReference type="PANTHER" id="PTHR46318">
    <property type="entry name" value="UPSTREAM BINDING TRANSCRIPTION FACTOR"/>
    <property type="match status" value="1"/>
</dbReference>
<evidence type="ECO:0000256" key="4">
    <source>
        <dbReference type="SAM" id="MobiDB-lite"/>
    </source>
</evidence>
<keyword evidence="3" id="KW-0539">Nucleus</keyword>
<evidence type="ECO:0000313" key="6">
    <source>
        <dbReference type="Proteomes" id="UP000075901"/>
    </source>
</evidence>
<organism evidence="5 6">
    <name type="scientific">Anopheles maculatus</name>
    <dbReference type="NCBI Taxonomy" id="74869"/>
    <lineage>
        <taxon>Eukaryota</taxon>
        <taxon>Metazoa</taxon>
        <taxon>Ecdysozoa</taxon>
        <taxon>Arthropoda</taxon>
        <taxon>Hexapoda</taxon>
        <taxon>Insecta</taxon>
        <taxon>Pterygota</taxon>
        <taxon>Neoptera</taxon>
        <taxon>Endopterygota</taxon>
        <taxon>Diptera</taxon>
        <taxon>Nematocera</taxon>
        <taxon>Culicoidea</taxon>
        <taxon>Culicidae</taxon>
        <taxon>Anophelinae</taxon>
        <taxon>Anopheles</taxon>
        <taxon>Anopheles maculatus group</taxon>
    </lineage>
</organism>
<keyword evidence="2" id="KW-0238">DNA-binding</keyword>
<keyword evidence="6" id="KW-1185">Reference proteome</keyword>
<evidence type="ECO:0000313" key="5">
    <source>
        <dbReference type="EnsemblMetazoa" id="AMAM021190-PA"/>
    </source>
</evidence>
<reference evidence="5" key="2">
    <citation type="submission" date="2020-05" db="UniProtKB">
        <authorList>
            <consortium name="EnsemblMetazoa"/>
        </authorList>
    </citation>
    <scope>IDENTIFICATION</scope>
    <source>
        <strain evidence="5">maculatus3</strain>
    </source>
</reference>
<feature type="region of interest" description="Disordered" evidence="4">
    <location>
        <begin position="19"/>
        <end position="45"/>
    </location>
</feature>
<dbReference type="VEuPathDB" id="VectorBase:AMAM021190"/>
<reference evidence="6" key="1">
    <citation type="submission" date="2013-09" db="EMBL/GenBank/DDBJ databases">
        <title>The Genome Sequence of Anopheles maculatus species B.</title>
        <authorList>
            <consortium name="The Broad Institute Genomics Platform"/>
            <person name="Neafsey D.E."/>
            <person name="Besansky N."/>
            <person name="Howell P."/>
            <person name="Walton C."/>
            <person name="Young S.K."/>
            <person name="Zeng Q."/>
            <person name="Gargeya S."/>
            <person name="Fitzgerald M."/>
            <person name="Haas B."/>
            <person name="Abouelleil A."/>
            <person name="Allen A.W."/>
            <person name="Alvarado L."/>
            <person name="Arachchi H.M."/>
            <person name="Berlin A.M."/>
            <person name="Chapman S.B."/>
            <person name="Gainer-Dewar J."/>
            <person name="Goldberg J."/>
            <person name="Griggs A."/>
            <person name="Gujja S."/>
            <person name="Hansen M."/>
            <person name="Howarth C."/>
            <person name="Imamovic A."/>
            <person name="Ireland A."/>
            <person name="Larimer J."/>
            <person name="McCowan C."/>
            <person name="Murphy C."/>
            <person name="Pearson M."/>
            <person name="Poon T.W."/>
            <person name="Priest M."/>
            <person name="Roberts A."/>
            <person name="Saif S."/>
            <person name="Shea T."/>
            <person name="Sisk P."/>
            <person name="Sykes S."/>
            <person name="Wortman J."/>
            <person name="Nusbaum C."/>
            <person name="Birren B."/>
        </authorList>
    </citation>
    <scope>NUCLEOTIDE SEQUENCE [LARGE SCALE GENOMIC DNA]</scope>
    <source>
        <strain evidence="6">maculatus3</strain>
    </source>
</reference>
<evidence type="ECO:0000256" key="1">
    <source>
        <dbReference type="ARBA" id="ARBA00004123"/>
    </source>
</evidence>
<protein>
    <submittedName>
        <fullName evidence="5">Uncharacterized protein</fullName>
    </submittedName>
</protein>
<name>A0A182T7H2_9DIPT</name>